<feature type="domain" description="SUF system FeS cluster assembly SufBD core" evidence="2">
    <location>
        <begin position="172"/>
        <end position="403"/>
    </location>
</feature>
<dbReference type="InterPro" id="IPR011542">
    <property type="entry name" value="SUF_FeS_clus_asmbl_SufD"/>
</dbReference>
<dbReference type="PANTHER" id="PTHR30508:SF1">
    <property type="entry name" value="UPF0051 PROTEIN ABCI8, CHLOROPLASTIC-RELATED"/>
    <property type="match status" value="1"/>
</dbReference>
<dbReference type="SUPFAM" id="SSF101960">
    <property type="entry name" value="Stabilizer of iron transporter SufD"/>
    <property type="match status" value="1"/>
</dbReference>
<name>A0A4R2RRX7_9BACL</name>
<dbReference type="RefSeq" id="WP_131849834.1">
    <property type="nucleotide sequence ID" value="NZ_SLXV01000052.1"/>
</dbReference>
<dbReference type="EMBL" id="SLXV01000052">
    <property type="protein sequence ID" value="TCP62641.1"/>
    <property type="molecule type" value="Genomic_DNA"/>
</dbReference>
<feature type="domain" description="SUF system FeS cluster assembly SufBD N-terminal" evidence="3">
    <location>
        <begin position="89"/>
        <end position="168"/>
    </location>
</feature>
<comment type="similarity">
    <text evidence="1">Belongs to the iron-sulfur cluster assembly SufBD family.</text>
</comment>
<reference evidence="4 5" key="1">
    <citation type="submission" date="2019-03" db="EMBL/GenBank/DDBJ databases">
        <title>Genomic Encyclopedia of Type Strains, Phase IV (KMG-IV): sequencing the most valuable type-strain genomes for metagenomic binning, comparative biology and taxonomic classification.</title>
        <authorList>
            <person name="Goeker M."/>
        </authorList>
    </citation>
    <scope>NUCLEOTIDE SEQUENCE [LARGE SCALE GENOMIC DNA]</scope>
    <source>
        <strain evidence="4 5">DSM 46831</strain>
    </source>
</reference>
<gene>
    <name evidence="4" type="ORF">EDD57_1528</name>
</gene>
<protein>
    <submittedName>
        <fullName evidence="4">Fe-S cluster assembly protein SufD</fullName>
    </submittedName>
</protein>
<dbReference type="InterPro" id="IPR000825">
    <property type="entry name" value="SUF_FeS_clus_asmbl_SufBD_core"/>
</dbReference>
<evidence type="ECO:0000313" key="5">
    <source>
        <dbReference type="Proteomes" id="UP000294746"/>
    </source>
</evidence>
<evidence type="ECO:0000259" key="2">
    <source>
        <dbReference type="Pfam" id="PF01458"/>
    </source>
</evidence>
<dbReference type="GO" id="GO:0016226">
    <property type="term" value="P:iron-sulfur cluster assembly"/>
    <property type="evidence" value="ECO:0007669"/>
    <property type="project" value="InterPro"/>
</dbReference>
<organism evidence="4 5">
    <name type="scientific">Baia soyae</name>
    <dbReference type="NCBI Taxonomy" id="1544746"/>
    <lineage>
        <taxon>Bacteria</taxon>
        <taxon>Bacillati</taxon>
        <taxon>Bacillota</taxon>
        <taxon>Bacilli</taxon>
        <taxon>Bacillales</taxon>
        <taxon>Thermoactinomycetaceae</taxon>
        <taxon>Baia</taxon>
    </lineage>
</organism>
<accession>A0A4R2RRX7</accession>
<dbReference type="AlphaFoldDB" id="A0A4R2RRX7"/>
<dbReference type="Pfam" id="PF19295">
    <property type="entry name" value="SufBD_N"/>
    <property type="match status" value="1"/>
</dbReference>
<proteinExistence type="inferred from homology"/>
<dbReference type="InterPro" id="IPR037284">
    <property type="entry name" value="SUF_FeS_clus_asmbl_SufBD_sf"/>
</dbReference>
<dbReference type="InterPro" id="IPR045595">
    <property type="entry name" value="SufBD_N"/>
</dbReference>
<dbReference type="Pfam" id="PF01458">
    <property type="entry name" value="SUFBD_core"/>
    <property type="match status" value="1"/>
</dbReference>
<dbReference type="OrthoDB" id="9803529at2"/>
<dbReference type="InterPro" id="IPR055346">
    <property type="entry name" value="Fe-S_cluster_assembly_SufBD"/>
</dbReference>
<dbReference type="Proteomes" id="UP000294746">
    <property type="component" value="Unassembled WGS sequence"/>
</dbReference>
<evidence type="ECO:0000259" key="3">
    <source>
        <dbReference type="Pfam" id="PF19295"/>
    </source>
</evidence>
<evidence type="ECO:0000256" key="1">
    <source>
        <dbReference type="ARBA" id="ARBA00043967"/>
    </source>
</evidence>
<dbReference type="NCBIfam" id="TIGR01981">
    <property type="entry name" value="sufD"/>
    <property type="match status" value="1"/>
</dbReference>
<evidence type="ECO:0000313" key="4">
    <source>
        <dbReference type="EMBL" id="TCP62641.1"/>
    </source>
</evidence>
<keyword evidence="5" id="KW-1185">Reference proteome</keyword>
<comment type="caution">
    <text evidence="4">The sequence shown here is derived from an EMBL/GenBank/DDBJ whole genome shotgun (WGS) entry which is preliminary data.</text>
</comment>
<sequence>MSLETKLQFDDQFIAKLSQDLQEPAWMLEHRLAAFHKINELPLPKLEKTNLSKWNFDSFTPYTEAAPLQSLSELPEDVQALLFDENNVLVQKNSSVVYKQLQEELQAKGVIFTDLNTASSKHEDLVKQTFMTLVTKDAHRLTAQHGALATGGIFLYVPRNVEVEIPFQGLFYAEGEQVAIFPHVVIVAEENSRVEFVANFASKGEVALSNAVIEVVAKQNAKVRLATISNMGASTVDVLYRRANIGRDAEMEYIIADLSEGRVISNSTSHLNESGGIANVKSIALGSGDMRANITSSAYHWGTHTASDVNARAVMKDNASCITNSITKIEKGASKADGQQSSKVLMLSDQARGDSNPILLIDENDVTAGHAASVGRVDANQLYYLMSRGIPRVEAERLVVRGFLDAVVTEIPSDSLRKTIHQLIERKLR</sequence>
<dbReference type="PANTHER" id="PTHR30508">
    <property type="entry name" value="FES CLUSTER ASSEMBLY PROTEIN SUF"/>
    <property type="match status" value="1"/>
</dbReference>